<evidence type="ECO:0000256" key="1">
    <source>
        <dbReference type="ARBA" id="ARBA00008791"/>
    </source>
</evidence>
<dbReference type="Proteomes" id="UP001319827">
    <property type="component" value="Chromosome"/>
</dbReference>
<proteinExistence type="inferred from homology"/>
<dbReference type="PANTHER" id="PTHR46268:SF27">
    <property type="entry name" value="UNIVERSAL STRESS PROTEIN RV2623"/>
    <property type="match status" value="1"/>
</dbReference>
<evidence type="ECO:0000313" key="6">
    <source>
        <dbReference type="Proteomes" id="UP001319827"/>
    </source>
</evidence>
<keyword evidence="3" id="KW-0067">ATP-binding</keyword>
<dbReference type="Pfam" id="PF00582">
    <property type="entry name" value="Usp"/>
    <property type="match status" value="1"/>
</dbReference>
<dbReference type="PANTHER" id="PTHR46268">
    <property type="entry name" value="STRESS RESPONSE PROTEIN NHAX"/>
    <property type="match status" value="1"/>
</dbReference>
<sequence length="169" mass="18826">MLPKINTILYTTGLGEGAPHVFRYALSLAQAHQAKIAIVHAMEPLSPFGQSLVELHITHEKSEQMHKQAQERVKGDIVKRLELLCEKELCNDPEGRSRVTDILVDEGHPPLVILEEAKRLKADLIVMGTHRHTRLGEALLGNTAQKVIHSSTTPVLLVRIPEGFHEEGF</sequence>
<dbReference type="InterPro" id="IPR006016">
    <property type="entry name" value="UspA"/>
</dbReference>
<dbReference type="CDD" id="cd00293">
    <property type="entry name" value="USP-like"/>
    <property type="match status" value="1"/>
</dbReference>
<name>A0ABM8HSU5_9BACT</name>
<protein>
    <submittedName>
        <fullName evidence="5">Universal stress protein</fullName>
    </submittedName>
</protein>
<feature type="domain" description="UspA" evidence="4">
    <location>
        <begin position="6"/>
        <end position="159"/>
    </location>
</feature>
<dbReference type="RefSeq" id="WP_221250996.1">
    <property type="nucleotide sequence ID" value="NZ_AP024355.1"/>
</dbReference>
<gene>
    <name evidence="5" type="ORF">DESUT3_05950</name>
</gene>
<reference evidence="5 6" key="2">
    <citation type="journal article" date="2021" name="Int. J. Syst. Evol. Microbiol.">
        <title>Isolation and Polyphasic Characterization of Desulfuromonas versatilis sp. Nov., an Electrogenic Bacteria Capable of Versatile Metabolism Isolated from a Graphene Oxide-Reducing Enrichment Culture.</title>
        <authorList>
            <person name="Xie L."/>
            <person name="Yoshida N."/>
            <person name="Ishii S."/>
            <person name="Meng L."/>
        </authorList>
    </citation>
    <scope>NUCLEOTIDE SEQUENCE [LARGE SCALE GENOMIC DNA]</scope>
    <source>
        <strain evidence="5 6">NIT-T3</strain>
    </source>
</reference>
<dbReference type="InterPro" id="IPR014729">
    <property type="entry name" value="Rossmann-like_a/b/a_fold"/>
</dbReference>
<accession>A0ABM8HSU5</accession>
<evidence type="ECO:0000256" key="3">
    <source>
        <dbReference type="ARBA" id="ARBA00022840"/>
    </source>
</evidence>
<organism evidence="5 6">
    <name type="scientific">Desulfuromonas versatilis</name>
    <dbReference type="NCBI Taxonomy" id="2802975"/>
    <lineage>
        <taxon>Bacteria</taxon>
        <taxon>Pseudomonadati</taxon>
        <taxon>Thermodesulfobacteriota</taxon>
        <taxon>Desulfuromonadia</taxon>
        <taxon>Desulfuromonadales</taxon>
        <taxon>Desulfuromonadaceae</taxon>
        <taxon>Desulfuromonas</taxon>
    </lineage>
</organism>
<dbReference type="EMBL" id="AP024355">
    <property type="protein sequence ID" value="BCR03526.1"/>
    <property type="molecule type" value="Genomic_DNA"/>
</dbReference>
<evidence type="ECO:0000313" key="5">
    <source>
        <dbReference type="EMBL" id="BCR03526.1"/>
    </source>
</evidence>
<dbReference type="InterPro" id="IPR006015">
    <property type="entry name" value="Universal_stress_UspA"/>
</dbReference>
<dbReference type="PRINTS" id="PR01438">
    <property type="entry name" value="UNVRSLSTRESS"/>
</dbReference>
<comment type="similarity">
    <text evidence="1">Belongs to the universal stress protein A family.</text>
</comment>
<dbReference type="Gene3D" id="3.40.50.620">
    <property type="entry name" value="HUPs"/>
    <property type="match status" value="1"/>
</dbReference>
<evidence type="ECO:0000256" key="2">
    <source>
        <dbReference type="ARBA" id="ARBA00022741"/>
    </source>
</evidence>
<reference evidence="5 6" key="1">
    <citation type="journal article" date="2016" name="C (Basel)">
        <title>Selective Growth of and Electricity Production by Marine Exoelectrogenic Bacteria in Self-Aggregated Hydrogel of Microbially Reduced Graphene Oxide.</title>
        <authorList>
            <person name="Yoshida N."/>
            <person name="Goto Y."/>
            <person name="Miyata Y."/>
        </authorList>
    </citation>
    <scope>NUCLEOTIDE SEQUENCE [LARGE SCALE GENOMIC DNA]</scope>
    <source>
        <strain evidence="5 6">NIT-T3</strain>
    </source>
</reference>
<keyword evidence="6" id="KW-1185">Reference proteome</keyword>
<dbReference type="SUPFAM" id="SSF52402">
    <property type="entry name" value="Adenine nucleotide alpha hydrolases-like"/>
    <property type="match status" value="1"/>
</dbReference>
<keyword evidence="2" id="KW-0547">Nucleotide-binding</keyword>
<evidence type="ECO:0000259" key="4">
    <source>
        <dbReference type="Pfam" id="PF00582"/>
    </source>
</evidence>